<gene>
    <name evidence="1" type="ordered locus">Sde_3723</name>
</gene>
<evidence type="ECO:0008006" key="3">
    <source>
        <dbReference type="Google" id="ProtNLM"/>
    </source>
</evidence>
<sequence length="296" mass="33573">MNIDKSLLNNPRLQALNIMKGTVPKSAWERNEIFTKNLRKKLSQHAINNHPAINALNSQKINKETLQKIHLDYRHAIVKVFTDALTMAMTQTRQLEPRLPAGAKLAPRFLLTLNALDEFGFRPELDSSNYYSGNPAFAHYPLYEDVLKALGLSKSAIEQFTPSDIARKLLHFLEASFSDYTSIITLLAVAELQVIIFSPPLRKATEFHSLDVNSGYYFVHGTSTDHDTAAADDDHEEDLWNALHQACTETDYNRLEATALEYMNLWNEFWNEQLSRINSKVAYNNTNSTNETAALA</sequence>
<dbReference type="AlphaFoldDB" id="Q21EA1"/>
<dbReference type="OrthoDB" id="516940at2"/>
<accession>Q21EA1</accession>
<organism evidence="1 2">
    <name type="scientific">Saccharophagus degradans (strain 2-40 / ATCC 43961 / DSM 17024)</name>
    <dbReference type="NCBI Taxonomy" id="203122"/>
    <lineage>
        <taxon>Bacteria</taxon>
        <taxon>Pseudomonadati</taxon>
        <taxon>Pseudomonadota</taxon>
        <taxon>Gammaproteobacteria</taxon>
        <taxon>Cellvibrionales</taxon>
        <taxon>Cellvibrionaceae</taxon>
        <taxon>Saccharophagus</taxon>
    </lineage>
</organism>
<dbReference type="HOGENOM" id="CLU_084680_0_0_6"/>
<evidence type="ECO:0000313" key="2">
    <source>
        <dbReference type="Proteomes" id="UP000001947"/>
    </source>
</evidence>
<dbReference type="Gene3D" id="1.20.910.10">
    <property type="entry name" value="Heme oxygenase-like"/>
    <property type="match status" value="1"/>
</dbReference>
<dbReference type="GeneID" id="98615329"/>
<dbReference type="KEGG" id="sde:Sde_3723"/>
<protein>
    <recommendedName>
        <fullName evidence="3">Iron-containing redox enzyme family protein</fullName>
    </recommendedName>
</protein>
<dbReference type="EMBL" id="CP000282">
    <property type="protein sequence ID" value="ABD82978.1"/>
    <property type="molecule type" value="Genomic_DNA"/>
</dbReference>
<evidence type="ECO:0000313" key="1">
    <source>
        <dbReference type="EMBL" id="ABD82978.1"/>
    </source>
</evidence>
<dbReference type="SMART" id="SM01236">
    <property type="entry name" value="Haem_oxygenase_2"/>
    <property type="match status" value="1"/>
</dbReference>
<reference evidence="1 2" key="1">
    <citation type="journal article" date="2008" name="PLoS Genet.">
        <title>Complete genome sequence of the complex carbohydrate-degrading marine bacterium, Saccharophagus degradans strain 2-40 T.</title>
        <authorList>
            <person name="Weiner R.M."/>
            <person name="Taylor L.E.II."/>
            <person name="Henrissat B."/>
            <person name="Hauser L."/>
            <person name="Land M."/>
            <person name="Coutinho P.M."/>
            <person name="Rancurel C."/>
            <person name="Saunders E.H."/>
            <person name="Longmire A.G."/>
            <person name="Zhang H."/>
            <person name="Bayer E.A."/>
            <person name="Gilbert H.J."/>
            <person name="Larimer F."/>
            <person name="Zhulin I.B."/>
            <person name="Ekborg N.A."/>
            <person name="Lamed R."/>
            <person name="Richardson P.M."/>
            <person name="Borovok I."/>
            <person name="Hutcheson S."/>
        </authorList>
    </citation>
    <scope>NUCLEOTIDE SEQUENCE [LARGE SCALE GENOMIC DNA]</scope>
    <source>
        <strain evidence="2">2-40 / ATCC 43961 / DSM 17024</strain>
    </source>
</reference>
<name>Q21EA1_SACD2</name>
<dbReference type="eggNOG" id="ENOG502ZBFC">
    <property type="taxonomic scope" value="Bacteria"/>
</dbReference>
<dbReference type="Pfam" id="PF14518">
    <property type="entry name" value="Haem_oxygenas_2"/>
    <property type="match status" value="1"/>
</dbReference>
<dbReference type="InterPro" id="IPR016084">
    <property type="entry name" value="Haem_Oase-like_multi-hlx"/>
</dbReference>
<keyword evidence="2" id="KW-1185">Reference proteome</keyword>
<proteinExistence type="predicted"/>
<dbReference type="Proteomes" id="UP000001947">
    <property type="component" value="Chromosome"/>
</dbReference>
<dbReference type="RefSeq" id="WP_011470193.1">
    <property type="nucleotide sequence ID" value="NC_007912.1"/>
</dbReference>
<dbReference type="SUPFAM" id="SSF48613">
    <property type="entry name" value="Heme oxygenase-like"/>
    <property type="match status" value="1"/>
</dbReference>